<dbReference type="SUPFAM" id="SSF82866">
    <property type="entry name" value="Multidrug efflux transporter AcrB transmembrane domain"/>
    <property type="match status" value="1"/>
</dbReference>
<evidence type="ECO:0000256" key="6">
    <source>
        <dbReference type="ARBA" id="ARBA00022927"/>
    </source>
</evidence>
<evidence type="ECO:0000256" key="3">
    <source>
        <dbReference type="ARBA" id="ARBA00022448"/>
    </source>
</evidence>
<evidence type="ECO:0000256" key="2">
    <source>
        <dbReference type="ARBA" id="ARBA00015792"/>
    </source>
</evidence>
<feature type="transmembrane region" description="Helical" evidence="10">
    <location>
        <begin position="21"/>
        <end position="44"/>
    </location>
</feature>
<feature type="transmembrane region" description="Helical" evidence="10">
    <location>
        <begin position="102"/>
        <end position="119"/>
    </location>
</feature>
<dbReference type="Pfam" id="PF02355">
    <property type="entry name" value="SecD_SecF_C"/>
    <property type="match status" value="1"/>
</dbReference>
<feature type="transmembrane region" description="Helical" evidence="10">
    <location>
        <begin position="50"/>
        <end position="71"/>
    </location>
</feature>
<evidence type="ECO:0000256" key="8">
    <source>
        <dbReference type="ARBA" id="ARBA00023010"/>
    </source>
</evidence>
<evidence type="ECO:0000313" key="12">
    <source>
        <dbReference type="EMBL" id="GAG68617.1"/>
    </source>
</evidence>
<keyword evidence="3" id="KW-0813">Transport</keyword>
<evidence type="ECO:0000256" key="1">
    <source>
        <dbReference type="ARBA" id="ARBA00004651"/>
    </source>
</evidence>
<evidence type="ECO:0000259" key="11">
    <source>
        <dbReference type="Pfam" id="PF02355"/>
    </source>
</evidence>
<dbReference type="Gene3D" id="1.20.1640.10">
    <property type="entry name" value="Multidrug efflux transporter AcrB transmembrane domain"/>
    <property type="match status" value="1"/>
</dbReference>
<dbReference type="InterPro" id="IPR048634">
    <property type="entry name" value="SecD_SecF_C"/>
</dbReference>
<gene>
    <name evidence="12" type="ORF">S01H4_15332</name>
</gene>
<dbReference type="EMBL" id="BART01006721">
    <property type="protein sequence ID" value="GAG68617.1"/>
    <property type="molecule type" value="Genomic_DNA"/>
</dbReference>
<feature type="domain" description="Protein export membrane protein SecD/SecF C-terminal" evidence="11">
    <location>
        <begin position="1"/>
        <end position="154"/>
    </location>
</feature>
<reference evidence="12" key="1">
    <citation type="journal article" date="2014" name="Front. Microbiol.">
        <title>High frequency of phylogenetically diverse reductive dehalogenase-homologous genes in deep subseafloor sedimentary metagenomes.</title>
        <authorList>
            <person name="Kawai M."/>
            <person name="Futagami T."/>
            <person name="Toyoda A."/>
            <person name="Takaki Y."/>
            <person name="Nishi S."/>
            <person name="Hori S."/>
            <person name="Arai W."/>
            <person name="Tsubouchi T."/>
            <person name="Morono Y."/>
            <person name="Uchiyama I."/>
            <person name="Ito T."/>
            <person name="Fujiyama A."/>
            <person name="Inagaki F."/>
            <person name="Takami H."/>
        </authorList>
    </citation>
    <scope>NUCLEOTIDE SEQUENCE</scope>
    <source>
        <strain evidence="12">Expedition CK06-06</strain>
    </source>
</reference>
<comment type="subcellular location">
    <subcellularLocation>
        <location evidence="1">Cell membrane</location>
        <topology evidence="1">Multi-pass membrane protein</topology>
    </subcellularLocation>
</comment>
<keyword evidence="4" id="KW-1003">Cell membrane</keyword>
<sequence>MLVYIAWAFRRMPKPFRWGTCAIIALVHDVFIVVTVFSILGQVAGVEVDAMFITGLLAVVGYSINNTVVIFDRIRENMGKHISSDFAETVNSSIVETLGRSVNTALTTLFVLLALFLFGGVTIHYFVLVLMLGVVIGTYSSICISSQLLVVWEKRQWGQLFSWLPFAK</sequence>
<keyword evidence="7 10" id="KW-1133">Transmembrane helix</keyword>
<evidence type="ECO:0000256" key="4">
    <source>
        <dbReference type="ARBA" id="ARBA00022475"/>
    </source>
</evidence>
<keyword evidence="9 10" id="KW-0472">Membrane</keyword>
<dbReference type="PANTHER" id="PTHR30081:SF8">
    <property type="entry name" value="PROTEIN TRANSLOCASE SUBUNIT SECF"/>
    <property type="match status" value="1"/>
</dbReference>
<accession>X1AFQ4</accession>
<evidence type="ECO:0000256" key="10">
    <source>
        <dbReference type="SAM" id="Phobius"/>
    </source>
</evidence>
<evidence type="ECO:0000256" key="5">
    <source>
        <dbReference type="ARBA" id="ARBA00022692"/>
    </source>
</evidence>
<dbReference type="InterPro" id="IPR022813">
    <property type="entry name" value="SecD/SecF_arch_bac"/>
</dbReference>
<feature type="transmembrane region" description="Helical" evidence="10">
    <location>
        <begin position="125"/>
        <end position="152"/>
    </location>
</feature>
<dbReference type="GO" id="GO:0005886">
    <property type="term" value="C:plasma membrane"/>
    <property type="evidence" value="ECO:0007669"/>
    <property type="project" value="UniProtKB-SubCell"/>
</dbReference>
<comment type="caution">
    <text evidence="12">The sequence shown here is derived from an EMBL/GenBank/DDBJ whole genome shotgun (WGS) entry which is preliminary data.</text>
</comment>
<proteinExistence type="predicted"/>
<dbReference type="AlphaFoldDB" id="X1AFQ4"/>
<keyword evidence="8" id="KW-0811">Translocation</keyword>
<dbReference type="PANTHER" id="PTHR30081">
    <property type="entry name" value="PROTEIN-EXPORT MEMBRANE PROTEIN SEC"/>
    <property type="match status" value="1"/>
</dbReference>
<dbReference type="PRINTS" id="PR01755">
    <property type="entry name" value="SECFTRNLCASE"/>
</dbReference>
<dbReference type="GO" id="GO:0015450">
    <property type="term" value="F:protein-transporting ATPase activity"/>
    <property type="evidence" value="ECO:0007669"/>
    <property type="project" value="InterPro"/>
</dbReference>
<protein>
    <recommendedName>
        <fullName evidence="2">Protein translocase subunit SecF</fullName>
    </recommendedName>
</protein>
<keyword evidence="5 10" id="KW-0812">Transmembrane</keyword>
<evidence type="ECO:0000256" key="9">
    <source>
        <dbReference type="ARBA" id="ARBA00023136"/>
    </source>
</evidence>
<dbReference type="GO" id="GO:0006886">
    <property type="term" value="P:intracellular protein transport"/>
    <property type="evidence" value="ECO:0007669"/>
    <property type="project" value="InterPro"/>
</dbReference>
<name>X1AFQ4_9ZZZZ</name>
<evidence type="ECO:0000256" key="7">
    <source>
        <dbReference type="ARBA" id="ARBA00022989"/>
    </source>
</evidence>
<organism evidence="12">
    <name type="scientific">marine sediment metagenome</name>
    <dbReference type="NCBI Taxonomy" id="412755"/>
    <lineage>
        <taxon>unclassified sequences</taxon>
        <taxon>metagenomes</taxon>
        <taxon>ecological metagenomes</taxon>
    </lineage>
</organism>
<dbReference type="InterPro" id="IPR022645">
    <property type="entry name" value="SecD/SecF_bac"/>
</dbReference>
<dbReference type="NCBIfam" id="TIGR00966">
    <property type="entry name" value="transloc_SecF"/>
    <property type="match status" value="1"/>
</dbReference>
<dbReference type="InterPro" id="IPR005665">
    <property type="entry name" value="SecF_bac"/>
</dbReference>
<keyword evidence="6" id="KW-0653">Protein transport</keyword>